<dbReference type="EMBL" id="MT074464">
    <property type="protein sequence ID" value="QIO01444.1"/>
    <property type="molecule type" value="Genomic_DNA"/>
</dbReference>
<name>A0A6G8RJ62_9CAUD</name>
<proteinExistence type="predicted"/>
<evidence type="ECO:0000313" key="1">
    <source>
        <dbReference type="EMBL" id="QIO01444.1"/>
    </source>
</evidence>
<sequence>MKELNLNSLVQIPATDAVLEYLRKDHVKFWTDYSYDHNSDLATDFANKRIAEYIDPRVKNGMITLPLWDVMEKFGKDLCPGCIPLFVTILIDEKDLK</sequence>
<organism evidence="1 2">
    <name type="scientific">Salmonella phage bobsandoy</name>
    <dbReference type="NCBI Taxonomy" id="2713284"/>
    <lineage>
        <taxon>Viruses</taxon>
        <taxon>Duplodnaviria</taxon>
        <taxon>Heunggongvirae</taxon>
        <taxon>Uroviricota</taxon>
        <taxon>Caudoviricetes</taxon>
        <taxon>Demerecviridae</taxon>
        <taxon>Markadamsvirinae</taxon>
        <taxon>Epseptimavirus</taxon>
        <taxon>Epseptimavirus bobsandoy</taxon>
    </lineage>
</organism>
<gene>
    <name evidence="1" type="ORF">bobsandoy_133</name>
</gene>
<dbReference type="RefSeq" id="YP_011109409.1">
    <property type="nucleotide sequence ID" value="NC_092683.1"/>
</dbReference>
<dbReference type="Proteomes" id="UP000501761">
    <property type="component" value="Segment"/>
</dbReference>
<reference evidence="2" key="1">
    <citation type="submission" date="2020-02" db="EMBL/GenBank/DDBJ databases">
        <authorList>
            <person name="Olsen N.S."/>
            <person name="Forero-Junco L."/>
            <person name="Kot W."/>
            <person name="Hansen L.H."/>
        </authorList>
    </citation>
    <scope>NUCLEOTIDE SEQUENCE [LARGE SCALE GENOMIC DNA]</scope>
</reference>
<evidence type="ECO:0000313" key="2">
    <source>
        <dbReference type="Proteomes" id="UP000501761"/>
    </source>
</evidence>
<dbReference type="GeneID" id="99011072"/>
<accession>A0A6G8RJ62</accession>
<protein>
    <submittedName>
        <fullName evidence="1">Uncharacterized protein</fullName>
    </submittedName>
</protein>
<keyword evidence="2" id="KW-1185">Reference proteome</keyword>